<dbReference type="InterPro" id="IPR022398">
    <property type="entry name" value="Peptidase_S8_His-AS"/>
</dbReference>
<feature type="compositionally biased region" description="Low complexity" evidence="6">
    <location>
        <begin position="473"/>
        <end position="483"/>
    </location>
</feature>
<keyword evidence="7" id="KW-0732">Signal</keyword>
<evidence type="ECO:0000256" key="7">
    <source>
        <dbReference type="SAM" id="SignalP"/>
    </source>
</evidence>
<evidence type="ECO:0000256" key="2">
    <source>
        <dbReference type="ARBA" id="ARBA00022670"/>
    </source>
</evidence>
<evidence type="ECO:0000256" key="6">
    <source>
        <dbReference type="SAM" id="MobiDB-lite"/>
    </source>
</evidence>
<keyword evidence="3 5" id="KW-0378">Hydrolase</keyword>
<dbReference type="AlphaFoldDB" id="A0AAD5DHL5"/>
<evidence type="ECO:0000313" key="10">
    <source>
        <dbReference type="Proteomes" id="UP001205105"/>
    </source>
</evidence>
<dbReference type="PROSITE" id="PS51892">
    <property type="entry name" value="SUBTILASE"/>
    <property type="match status" value="1"/>
</dbReference>
<comment type="caution">
    <text evidence="9">The sequence shown here is derived from an EMBL/GenBank/DDBJ whole genome shotgun (WGS) entry which is preliminary data.</text>
</comment>
<dbReference type="Pfam" id="PF00082">
    <property type="entry name" value="Peptidase_S8"/>
    <property type="match status" value="1"/>
</dbReference>
<dbReference type="InterPro" id="IPR050131">
    <property type="entry name" value="Peptidase_S8_subtilisin-like"/>
</dbReference>
<dbReference type="InterPro" id="IPR036852">
    <property type="entry name" value="Peptidase_S8/S53_dom_sf"/>
</dbReference>
<dbReference type="PANTHER" id="PTHR43806:SF11">
    <property type="entry name" value="CEREVISIN-RELATED"/>
    <property type="match status" value="1"/>
</dbReference>
<dbReference type="GO" id="GO:0006508">
    <property type="term" value="P:proteolysis"/>
    <property type="evidence" value="ECO:0007669"/>
    <property type="project" value="UniProtKB-KW"/>
</dbReference>
<feature type="compositionally biased region" description="Pro residues" evidence="6">
    <location>
        <begin position="495"/>
        <end position="517"/>
    </location>
</feature>
<keyword evidence="2 5" id="KW-0645">Protease</keyword>
<feature type="compositionally biased region" description="Basic and acidic residues" evidence="6">
    <location>
        <begin position="421"/>
        <end position="468"/>
    </location>
</feature>
<dbReference type="PRINTS" id="PR00723">
    <property type="entry name" value="SUBTILISIN"/>
</dbReference>
<evidence type="ECO:0000313" key="9">
    <source>
        <dbReference type="EMBL" id="KAI7837837.1"/>
    </source>
</evidence>
<feature type="active site" description="Charge relay system" evidence="5">
    <location>
        <position position="339"/>
    </location>
</feature>
<gene>
    <name evidence="9" type="ORF">COHA_008325</name>
</gene>
<dbReference type="GO" id="GO:0004252">
    <property type="term" value="F:serine-type endopeptidase activity"/>
    <property type="evidence" value="ECO:0007669"/>
    <property type="project" value="UniProtKB-UniRule"/>
</dbReference>
<dbReference type="Proteomes" id="UP001205105">
    <property type="component" value="Unassembled WGS sequence"/>
</dbReference>
<feature type="compositionally biased region" description="Low complexity" evidence="6">
    <location>
        <begin position="518"/>
        <end position="532"/>
    </location>
</feature>
<feature type="domain" description="Peptidase S8/S53" evidence="8">
    <location>
        <begin position="133"/>
        <end position="378"/>
    </location>
</feature>
<dbReference type="InterPro" id="IPR000209">
    <property type="entry name" value="Peptidase_S8/S53_dom"/>
</dbReference>
<protein>
    <recommendedName>
        <fullName evidence="8">Peptidase S8/S53 domain-containing protein</fullName>
    </recommendedName>
</protein>
<evidence type="ECO:0000256" key="3">
    <source>
        <dbReference type="ARBA" id="ARBA00022801"/>
    </source>
</evidence>
<proteinExistence type="inferred from homology"/>
<dbReference type="PANTHER" id="PTHR43806">
    <property type="entry name" value="PEPTIDASE S8"/>
    <property type="match status" value="1"/>
</dbReference>
<accession>A0AAD5DHL5</accession>
<dbReference type="SUPFAM" id="SSF52743">
    <property type="entry name" value="Subtilisin-like"/>
    <property type="match status" value="1"/>
</dbReference>
<feature type="chain" id="PRO_5042120768" description="Peptidase S8/S53 domain-containing protein" evidence="7">
    <location>
        <begin position="21"/>
        <end position="657"/>
    </location>
</feature>
<keyword evidence="4 5" id="KW-0720">Serine protease</keyword>
<dbReference type="Gene3D" id="3.40.50.200">
    <property type="entry name" value="Peptidase S8/S53 domain"/>
    <property type="match status" value="1"/>
</dbReference>
<name>A0AAD5DHL5_9CHLO</name>
<organism evidence="9 10">
    <name type="scientific">Chlorella ohadii</name>
    <dbReference type="NCBI Taxonomy" id="2649997"/>
    <lineage>
        <taxon>Eukaryota</taxon>
        <taxon>Viridiplantae</taxon>
        <taxon>Chlorophyta</taxon>
        <taxon>core chlorophytes</taxon>
        <taxon>Trebouxiophyceae</taxon>
        <taxon>Chlorellales</taxon>
        <taxon>Chlorellaceae</taxon>
        <taxon>Chlorella clade</taxon>
        <taxon>Chlorella</taxon>
    </lineage>
</organism>
<dbReference type="PROSITE" id="PS00137">
    <property type="entry name" value="SUBTILASE_HIS"/>
    <property type="match status" value="1"/>
</dbReference>
<evidence type="ECO:0000256" key="1">
    <source>
        <dbReference type="ARBA" id="ARBA00011073"/>
    </source>
</evidence>
<dbReference type="EMBL" id="JADXDR010000142">
    <property type="protein sequence ID" value="KAI7837837.1"/>
    <property type="molecule type" value="Genomic_DNA"/>
</dbReference>
<sequence length="657" mass="69229">MRGGRAPLLLLLAWAGLAAAAYDAIILKMAEGEFAVQSGEDLGQPVGDRLRRLRLAEGADVQAELVRLRSLKSVEWAHPDMPIRSAAVNVDDSAPIPHRLPANPKGYRQQWGMQRIGMPAAWAVATGAASKDTAVKLCLVDSGVDIMHPDLAGNVVGGFNAVNGEDPLNFMDRWGHGTEVSGVIAGSGANGGAVGVNWNNINLIVCRFMDATGYGSTSDAVQCLDWCVQQNASIISASWTSGVLDNPPLQEAVARTEDAGALMVVSAGNQGLNMKRAKLYPQAYAARHANMLVVGATDMFDDHVSYSNFDTKIVHLHAPGDYIFTTKRGGGSVYASGTSIAAPFVSSSAALLLAVARDRLNKTLSALELKQLLMDSAEVLPGLQGKSATSGRLRTDWAVQKLLGQPLSPKTDCLERPGTNKCEKERQAAEAERQRQEAEKKRLEEEQRQKEEAARKQAEEEAARKQAEEEAAAEAAAQAALERATAESMTEAAPSPSPAPAAQPSPATQPSPSPQPAQPAAGQQPKTAPATAVQPAPGAGEQVPAAGAGDPQPVAAPSFTVVIHGPALEFPGNRKAPALADDPPVAPKPRGPNDSRPVPRSTLEVRRVMLQDGVAELPAGGGMPAVQLRSPLEGLSVEEKAARIFGRRPGSRRRSLL</sequence>
<feature type="region of interest" description="Disordered" evidence="6">
    <location>
        <begin position="407"/>
        <end position="601"/>
    </location>
</feature>
<feature type="signal peptide" evidence="7">
    <location>
        <begin position="1"/>
        <end position="20"/>
    </location>
</feature>
<evidence type="ECO:0000256" key="5">
    <source>
        <dbReference type="PROSITE-ProRule" id="PRU01240"/>
    </source>
</evidence>
<evidence type="ECO:0000256" key="4">
    <source>
        <dbReference type="ARBA" id="ARBA00022825"/>
    </source>
</evidence>
<reference evidence="9" key="1">
    <citation type="submission" date="2020-11" db="EMBL/GenBank/DDBJ databases">
        <title>Chlorella ohadii genome sequencing and assembly.</title>
        <authorList>
            <person name="Murik O."/>
            <person name="Treves H."/>
            <person name="Kedem I."/>
            <person name="Shotland Y."/>
            <person name="Kaplan A."/>
        </authorList>
    </citation>
    <scope>NUCLEOTIDE SEQUENCE</scope>
    <source>
        <strain evidence="9">1</strain>
    </source>
</reference>
<comment type="similarity">
    <text evidence="1 5">Belongs to the peptidase S8 family.</text>
</comment>
<feature type="active site" description="Charge relay system" evidence="5">
    <location>
        <position position="176"/>
    </location>
</feature>
<evidence type="ECO:0000259" key="8">
    <source>
        <dbReference type="Pfam" id="PF00082"/>
    </source>
</evidence>
<keyword evidence="10" id="KW-1185">Reference proteome</keyword>
<dbReference type="InterPro" id="IPR015500">
    <property type="entry name" value="Peptidase_S8_subtilisin-rel"/>
</dbReference>
<feature type="active site" description="Charge relay system" evidence="5">
    <location>
        <position position="141"/>
    </location>
</feature>